<evidence type="ECO:0000256" key="1">
    <source>
        <dbReference type="SAM" id="MobiDB-lite"/>
    </source>
</evidence>
<dbReference type="AlphaFoldDB" id="A0A518H643"/>
<keyword evidence="3" id="KW-1185">Reference proteome</keyword>
<sequence>MALLRLTDAERGHLRGLAKRSDDRRVIHRALALLDLDSGSAPEAVAARLGVGRSTVYGWVARYRSERRAAPSLADRPRAGRPPTTGRAAAALAEAALASDPRAAGYRHTTWAVPLLVAHLKRPAGREASGTTIRRALHGPGYRWNRPRFVRSRRSPTWRQAKGG</sequence>
<dbReference type="Gene3D" id="1.10.10.60">
    <property type="entry name" value="Homeodomain-like"/>
    <property type="match status" value="1"/>
</dbReference>
<reference evidence="2 3" key="1">
    <citation type="submission" date="2019-02" db="EMBL/GenBank/DDBJ databases">
        <title>Deep-cultivation of Planctomycetes and their phenomic and genomic characterization uncovers novel biology.</title>
        <authorList>
            <person name="Wiegand S."/>
            <person name="Jogler M."/>
            <person name="Boedeker C."/>
            <person name="Pinto D."/>
            <person name="Vollmers J."/>
            <person name="Rivas-Marin E."/>
            <person name="Kohn T."/>
            <person name="Peeters S.H."/>
            <person name="Heuer A."/>
            <person name="Rast P."/>
            <person name="Oberbeckmann S."/>
            <person name="Bunk B."/>
            <person name="Jeske O."/>
            <person name="Meyerdierks A."/>
            <person name="Storesund J.E."/>
            <person name="Kallscheuer N."/>
            <person name="Luecker S."/>
            <person name="Lage O.M."/>
            <person name="Pohl T."/>
            <person name="Merkel B.J."/>
            <person name="Hornburger P."/>
            <person name="Mueller R.-W."/>
            <person name="Bruemmer F."/>
            <person name="Labrenz M."/>
            <person name="Spormann A.M."/>
            <person name="Op den Camp H."/>
            <person name="Overmann J."/>
            <person name="Amann R."/>
            <person name="Jetten M.S.M."/>
            <person name="Mascher T."/>
            <person name="Medema M.H."/>
            <person name="Devos D.P."/>
            <person name="Kaster A.-K."/>
            <person name="Ovreas L."/>
            <person name="Rohde M."/>
            <person name="Galperin M.Y."/>
            <person name="Jogler C."/>
        </authorList>
    </citation>
    <scope>NUCLEOTIDE SEQUENCE [LARGE SCALE GENOMIC DNA]</scope>
    <source>
        <strain evidence="2 3">ElP</strain>
    </source>
</reference>
<proteinExistence type="predicted"/>
<feature type="region of interest" description="Disordered" evidence="1">
    <location>
        <begin position="144"/>
        <end position="164"/>
    </location>
</feature>
<protein>
    <recommendedName>
        <fullName evidence="4">Winged helix-turn helix domain-containing protein</fullName>
    </recommendedName>
</protein>
<dbReference type="RefSeq" id="WP_197446221.1">
    <property type="nucleotide sequence ID" value="NZ_CP036426.1"/>
</dbReference>
<evidence type="ECO:0000313" key="2">
    <source>
        <dbReference type="EMBL" id="QDV36288.1"/>
    </source>
</evidence>
<dbReference type="Proteomes" id="UP000317835">
    <property type="component" value="Chromosome"/>
</dbReference>
<name>A0A518H643_9BACT</name>
<evidence type="ECO:0000313" key="3">
    <source>
        <dbReference type="Proteomes" id="UP000317835"/>
    </source>
</evidence>
<dbReference type="SUPFAM" id="SSF46689">
    <property type="entry name" value="Homeodomain-like"/>
    <property type="match status" value="1"/>
</dbReference>
<accession>A0A518H643</accession>
<feature type="region of interest" description="Disordered" evidence="1">
    <location>
        <begin position="68"/>
        <end position="88"/>
    </location>
</feature>
<dbReference type="Pfam" id="PF13551">
    <property type="entry name" value="HTH_29"/>
    <property type="match status" value="1"/>
</dbReference>
<dbReference type="InterPro" id="IPR009057">
    <property type="entry name" value="Homeodomain-like_sf"/>
</dbReference>
<evidence type="ECO:0008006" key="4">
    <source>
        <dbReference type="Google" id="ProtNLM"/>
    </source>
</evidence>
<organism evidence="2 3">
    <name type="scientific">Tautonia plasticadhaerens</name>
    <dbReference type="NCBI Taxonomy" id="2527974"/>
    <lineage>
        <taxon>Bacteria</taxon>
        <taxon>Pseudomonadati</taxon>
        <taxon>Planctomycetota</taxon>
        <taxon>Planctomycetia</taxon>
        <taxon>Isosphaerales</taxon>
        <taxon>Isosphaeraceae</taxon>
        <taxon>Tautonia</taxon>
    </lineage>
</organism>
<dbReference type="KEGG" id="tpla:ElP_42070"/>
<gene>
    <name evidence="2" type="ORF">ElP_42070</name>
</gene>
<dbReference type="EMBL" id="CP036426">
    <property type="protein sequence ID" value="QDV36288.1"/>
    <property type="molecule type" value="Genomic_DNA"/>
</dbReference>
<feature type="compositionally biased region" description="Basic residues" evidence="1">
    <location>
        <begin position="145"/>
        <end position="156"/>
    </location>
</feature>